<dbReference type="EMBL" id="JADAQT010000099">
    <property type="protein sequence ID" value="MBE1877300.1"/>
    <property type="molecule type" value="Genomic_DNA"/>
</dbReference>
<comment type="caution">
    <text evidence="1">The sequence shown here is derived from an EMBL/GenBank/DDBJ whole genome shotgun (WGS) entry which is preliminary data.</text>
</comment>
<accession>A0ABR9N1S0</accession>
<organism evidence="1 2">
    <name type="scientific">Myceligenerans pegani</name>
    <dbReference type="NCBI Taxonomy" id="2776917"/>
    <lineage>
        <taxon>Bacteria</taxon>
        <taxon>Bacillati</taxon>
        <taxon>Actinomycetota</taxon>
        <taxon>Actinomycetes</taxon>
        <taxon>Micrococcales</taxon>
        <taxon>Promicromonosporaceae</taxon>
        <taxon>Myceligenerans</taxon>
    </lineage>
</organism>
<gene>
    <name evidence="1" type="ORF">IHE71_16535</name>
</gene>
<evidence type="ECO:0000313" key="1">
    <source>
        <dbReference type="EMBL" id="MBE1877300.1"/>
    </source>
</evidence>
<dbReference type="RefSeq" id="WP_192863868.1">
    <property type="nucleotide sequence ID" value="NZ_JADAQT010000099.1"/>
</dbReference>
<dbReference type="Proteomes" id="UP000625527">
    <property type="component" value="Unassembled WGS sequence"/>
</dbReference>
<name>A0ABR9N1S0_9MICO</name>
<sequence>MRTVVVRLAEPEQTGGTLHGLVEVIGEEPVPFSGIEALIDLLTAAARRPLPPDDAGPSRSS</sequence>
<keyword evidence="2" id="KW-1185">Reference proteome</keyword>
<reference evidence="1 2" key="1">
    <citation type="submission" date="2020-10" db="EMBL/GenBank/DDBJ databases">
        <title>Myceligenerans pegani sp. nov., an endophytic actinomycete isolated from Peganum harmala L. in Xinjiang, China.</title>
        <authorList>
            <person name="Xin L."/>
        </authorList>
    </citation>
    <scope>NUCLEOTIDE SEQUENCE [LARGE SCALE GENOMIC DNA]</scope>
    <source>
        <strain evidence="1 2">TRM65318</strain>
    </source>
</reference>
<evidence type="ECO:0000313" key="2">
    <source>
        <dbReference type="Proteomes" id="UP000625527"/>
    </source>
</evidence>
<protein>
    <submittedName>
        <fullName evidence="1">Uncharacterized protein</fullName>
    </submittedName>
</protein>
<proteinExistence type="predicted"/>